<accession>A0A6J4QV50</accession>
<gene>
    <name evidence="1" type="ORF">AVDCRST_MAG25-111</name>
</gene>
<protein>
    <submittedName>
        <fullName evidence="1">Uncharacterized protein</fullName>
    </submittedName>
</protein>
<organism evidence="1">
    <name type="scientific">uncultured Rubrobacteraceae bacterium</name>
    <dbReference type="NCBI Taxonomy" id="349277"/>
    <lineage>
        <taxon>Bacteria</taxon>
        <taxon>Bacillati</taxon>
        <taxon>Actinomycetota</taxon>
        <taxon>Rubrobacteria</taxon>
        <taxon>Rubrobacterales</taxon>
        <taxon>Rubrobacteraceae</taxon>
        <taxon>environmental samples</taxon>
    </lineage>
</organism>
<sequence>MAHTMVSAARFEGFFAFHAFPNHPHRSIGTLSVGK</sequence>
<name>A0A6J4QV50_9ACTN</name>
<evidence type="ECO:0000313" key="1">
    <source>
        <dbReference type="EMBL" id="CAA9455820.1"/>
    </source>
</evidence>
<proteinExistence type="predicted"/>
<dbReference type="AlphaFoldDB" id="A0A6J4QV50"/>
<dbReference type="EMBL" id="CADCVI010000007">
    <property type="protein sequence ID" value="CAA9455820.1"/>
    <property type="molecule type" value="Genomic_DNA"/>
</dbReference>
<reference evidence="1" key="1">
    <citation type="submission" date="2020-02" db="EMBL/GenBank/DDBJ databases">
        <authorList>
            <person name="Meier V. D."/>
        </authorList>
    </citation>
    <scope>NUCLEOTIDE SEQUENCE</scope>
    <source>
        <strain evidence="1">AVDCRST_MAG25</strain>
    </source>
</reference>